<dbReference type="Proteomes" id="UP000188268">
    <property type="component" value="Unassembled WGS sequence"/>
</dbReference>
<evidence type="ECO:0000313" key="3">
    <source>
        <dbReference type="Proteomes" id="UP000188268"/>
    </source>
</evidence>
<gene>
    <name evidence="2" type="ORF">CCACVL1_13860</name>
</gene>
<organism evidence="2 3">
    <name type="scientific">Corchorus capsularis</name>
    <name type="common">Jute</name>
    <dbReference type="NCBI Taxonomy" id="210143"/>
    <lineage>
        <taxon>Eukaryota</taxon>
        <taxon>Viridiplantae</taxon>
        <taxon>Streptophyta</taxon>
        <taxon>Embryophyta</taxon>
        <taxon>Tracheophyta</taxon>
        <taxon>Spermatophyta</taxon>
        <taxon>Magnoliopsida</taxon>
        <taxon>eudicotyledons</taxon>
        <taxon>Gunneridae</taxon>
        <taxon>Pentapetalae</taxon>
        <taxon>rosids</taxon>
        <taxon>malvids</taxon>
        <taxon>Malvales</taxon>
        <taxon>Malvaceae</taxon>
        <taxon>Grewioideae</taxon>
        <taxon>Apeibeae</taxon>
        <taxon>Corchorus</taxon>
    </lineage>
</organism>
<keyword evidence="3" id="KW-1185">Reference proteome</keyword>
<proteinExistence type="predicted"/>
<sequence length="20" mass="2073">MADGAQALYSYPKSGSSIVQ</sequence>
<evidence type="ECO:0000313" key="2">
    <source>
        <dbReference type="EMBL" id="OMO79196.1"/>
    </source>
</evidence>
<dbReference type="AlphaFoldDB" id="A0A1R3I9B9"/>
<reference evidence="2 3" key="1">
    <citation type="submission" date="2013-09" db="EMBL/GenBank/DDBJ databases">
        <title>Corchorus capsularis genome sequencing.</title>
        <authorList>
            <person name="Alam M."/>
            <person name="Haque M.S."/>
            <person name="Islam M.S."/>
            <person name="Emdad E.M."/>
            <person name="Islam M.M."/>
            <person name="Ahmed B."/>
            <person name="Halim A."/>
            <person name="Hossen Q.M.M."/>
            <person name="Hossain M.Z."/>
            <person name="Ahmed R."/>
            <person name="Khan M.M."/>
            <person name="Islam R."/>
            <person name="Rashid M.M."/>
            <person name="Khan S.A."/>
            <person name="Rahman M.S."/>
            <person name="Alam M."/>
        </authorList>
    </citation>
    <scope>NUCLEOTIDE SEQUENCE [LARGE SCALE GENOMIC DNA]</scope>
    <source>
        <strain evidence="3">cv. CVL-1</strain>
        <tissue evidence="2">Whole seedling</tissue>
    </source>
</reference>
<feature type="non-terminal residue" evidence="2">
    <location>
        <position position="20"/>
    </location>
</feature>
<accession>A0A1R3I9B9</accession>
<dbReference type="EMBL" id="AWWV01010449">
    <property type="protein sequence ID" value="OMO79196.1"/>
    <property type="molecule type" value="Genomic_DNA"/>
</dbReference>
<protein>
    <submittedName>
        <fullName evidence="2">Uncharacterized protein</fullName>
    </submittedName>
</protein>
<feature type="region of interest" description="Disordered" evidence="1">
    <location>
        <begin position="1"/>
        <end position="20"/>
    </location>
</feature>
<name>A0A1R3I9B9_COCAP</name>
<evidence type="ECO:0000256" key="1">
    <source>
        <dbReference type="SAM" id="MobiDB-lite"/>
    </source>
</evidence>
<comment type="caution">
    <text evidence="2">The sequence shown here is derived from an EMBL/GenBank/DDBJ whole genome shotgun (WGS) entry which is preliminary data.</text>
</comment>